<comment type="similarity">
    <text evidence="1 9 10">Belongs to the peptidase S8 family.</text>
</comment>
<evidence type="ECO:0000313" key="15">
    <source>
        <dbReference type="EMBL" id="KHN97584.1"/>
    </source>
</evidence>
<feature type="domain" description="PA" evidence="13">
    <location>
        <begin position="329"/>
        <end position="395"/>
    </location>
</feature>
<dbReference type="PANTHER" id="PTHR43806:SF66">
    <property type="entry name" value="SERIN ENDOPEPTIDASE"/>
    <property type="match status" value="1"/>
</dbReference>
<dbReference type="InterPro" id="IPR022398">
    <property type="entry name" value="Peptidase_S8_His-AS"/>
</dbReference>
<dbReference type="InterPro" id="IPR036852">
    <property type="entry name" value="Peptidase_S8/S53_dom_sf"/>
</dbReference>
<dbReference type="EMBL" id="AZHE01000010">
    <property type="protein sequence ID" value="KHN97584.1"/>
    <property type="molecule type" value="Genomic_DNA"/>
</dbReference>
<dbReference type="CDD" id="cd07489">
    <property type="entry name" value="Peptidases_S8_5"/>
    <property type="match status" value="1"/>
</dbReference>
<dbReference type="PRINTS" id="PR00723">
    <property type="entry name" value="SUBTILISIN"/>
</dbReference>
<dbReference type="GO" id="GO:0004252">
    <property type="term" value="F:serine-type endopeptidase activity"/>
    <property type="evidence" value="ECO:0007669"/>
    <property type="project" value="UniProtKB-UniRule"/>
</dbReference>
<dbReference type="PROSITE" id="PS00136">
    <property type="entry name" value="SUBTILASE_ASP"/>
    <property type="match status" value="1"/>
</dbReference>
<dbReference type="InterPro" id="IPR023828">
    <property type="entry name" value="Peptidase_S8_Ser-AS"/>
</dbReference>
<dbReference type="PROSITE" id="PS00138">
    <property type="entry name" value="SUBTILASE_SER"/>
    <property type="match status" value="1"/>
</dbReference>
<comment type="caution">
    <text evidence="15">The sequence shown here is derived from an EMBL/GenBank/DDBJ whole genome shotgun (WGS) entry which is preliminary data.</text>
</comment>
<keyword evidence="3" id="KW-0964">Secreted</keyword>
<evidence type="ECO:0000256" key="3">
    <source>
        <dbReference type="ARBA" id="ARBA00022525"/>
    </source>
</evidence>
<dbReference type="CDD" id="cd02124">
    <property type="entry name" value="PA_PoS1_like"/>
    <property type="match status" value="1"/>
</dbReference>
<dbReference type="InterPro" id="IPR034187">
    <property type="entry name" value="Peptidases_S8_5"/>
</dbReference>
<dbReference type="InterPro" id="IPR015500">
    <property type="entry name" value="Peptidase_S8_subtilisin-rel"/>
</dbReference>
<dbReference type="InterPro" id="IPR023827">
    <property type="entry name" value="Peptidase_S8_Asp-AS"/>
</dbReference>
<evidence type="ECO:0000256" key="2">
    <source>
        <dbReference type="ARBA" id="ARBA00022512"/>
    </source>
</evidence>
<keyword evidence="4 9" id="KW-0645">Protease</keyword>
<protein>
    <submittedName>
        <fullName evidence="15">Subtilisin-like protease</fullName>
    </submittedName>
</protein>
<keyword evidence="6 9" id="KW-0378">Hydrolase</keyword>
<dbReference type="InterPro" id="IPR046450">
    <property type="entry name" value="PA_dom_sf"/>
</dbReference>
<dbReference type="Pfam" id="PF00082">
    <property type="entry name" value="Peptidase_S8"/>
    <property type="match status" value="1"/>
</dbReference>
<dbReference type="AlphaFoldDB" id="A0A0B2WVC5"/>
<evidence type="ECO:0000259" key="14">
    <source>
        <dbReference type="Pfam" id="PF06280"/>
    </source>
</evidence>
<feature type="domain" description="Peptidase S8/S53" evidence="12">
    <location>
        <begin position="92"/>
        <end position="510"/>
    </location>
</feature>
<evidence type="ECO:0000256" key="7">
    <source>
        <dbReference type="ARBA" id="ARBA00022825"/>
    </source>
</evidence>
<evidence type="ECO:0000259" key="13">
    <source>
        <dbReference type="Pfam" id="PF02225"/>
    </source>
</evidence>
<feature type="region of interest" description="Disordered" evidence="11">
    <location>
        <begin position="753"/>
        <end position="773"/>
    </location>
</feature>
<dbReference type="RefSeq" id="XP_040678650.1">
    <property type="nucleotide sequence ID" value="XM_040823397.1"/>
</dbReference>
<keyword evidence="2" id="KW-0134">Cell wall</keyword>
<dbReference type="HOGENOM" id="CLU_003559_3_1_1"/>
<dbReference type="InterPro" id="IPR010435">
    <property type="entry name" value="C5a/SBT2-like_Fn3"/>
</dbReference>
<dbReference type="PROSITE" id="PS00137">
    <property type="entry name" value="SUBTILASE_HIS"/>
    <property type="match status" value="1"/>
</dbReference>
<evidence type="ECO:0000256" key="8">
    <source>
        <dbReference type="PIRSR" id="PIRSR615500-1"/>
    </source>
</evidence>
<dbReference type="PROSITE" id="PS51892">
    <property type="entry name" value="SUBTILASE"/>
    <property type="match status" value="1"/>
</dbReference>
<dbReference type="GeneID" id="63739054"/>
<dbReference type="Gene3D" id="3.50.30.30">
    <property type="match status" value="1"/>
</dbReference>
<feature type="active site" description="Charge relay system" evidence="8 9">
    <location>
        <position position="101"/>
    </location>
</feature>
<feature type="active site" description="Charge relay system" evidence="8 9">
    <location>
        <position position="475"/>
    </location>
</feature>
<evidence type="ECO:0000256" key="6">
    <source>
        <dbReference type="ARBA" id="ARBA00022801"/>
    </source>
</evidence>
<dbReference type="GO" id="GO:0006508">
    <property type="term" value="P:proteolysis"/>
    <property type="evidence" value="ECO:0007669"/>
    <property type="project" value="UniProtKB-KW"/>
</dbReference>
<dbReference type="Pfam" id="PF06280">
    <property type="entry name" value="fn3_5"/>
    <property type="match status" value="1"/>
</dbReference>
<evidence type="ECO:0000256" key="11">
    <source>
        <dbReference type="SAM" id="MobiDB-lite"/>
    </source>
</evidence>
<dbReference type="Gene3D" id="3.40.50.200">
    <property type="entry name" value="Peptidase S8/S53 domain"/>
    <property type="match status" value="1"/>
</dbReference>
<organism evidence="15 16">
    <name type="scientific">Metarhizium album (strain ARSEF 1941)</name>
    <dbReference type="NCBI Taxonomy" id="1081103"/>
    <lineage>
        <taxon>Eukaryota</taxon>
        <taxon>Fungi</taxon>
        <taxon>Dikarya</taxon>
        <taxon>Ascomycota</taxon>
        <taxon>Pezizomycotina</taxon>
        <taxon>Sordariomycetes</taxon>
        <taxon>Hypocreomycetidae</taxon>
        <taxon>Hypocreales</taxon>
        <taxon>Clavicipitaceae</taxon>
        <taxon>Metarhizium</taxon>
    </lineage>
</organism>
<evidence type="ECO:0000259" key="12">
    <source>
        <dbReference type="Pfam" id="PF00082"/>
    </source>
</evidence>
<sequence>MDLDFELFRGVSVQLHDLNNANNTVEELAALPGIKRHWPITLNHVPDAQIHWTGSSDGGNYLQARDGSMATGNFSPHVMTQIDRLHAKGYTGKGVHIAVIDTGIDYKHPSLGGCFGKRCLVTTGFDFVGDNYDGTNTKAPDNDPMDCQGHGSHVAGIIAATDKRFGFTGGAPGATLGAYRIFGCSGSVSSDVIIAAINRAYQDKADIVTLSIGGASGWKQNAWAVAASRIVDKGVIVTMSAGNAGSMGIFYAGTGSSGSGVASVASYNNVRTPTLVHHGKVTVGGNKPREFRYVPGNPNKLHTMSVWVDTTNTSVAADLCSPLPAGTPDLSRYVVLIRRGTCAFSDKILNAAAKGARHVMFYNSVDSHPTYLNLKKAVPGSIQGIGFVDKKTGEAWVEQLEAGNKVTLAFGPRPDTKFTVANVDNPTSGGAVSNFSTWGPTWTMDVKPQFGAPGSNILSTYPRAKGNYAVLSGTSMACPLTAAIYALLAEVRGTKDPVLLQNLLSASAKPQVFNDGDGFHDRLAPVAQQGAGLVQAHAAAFATTLLEPASLSFNETAYFDGRRNFTLTNHGDSTVTYNISYVAALTAVTLQQDARSVGRFPGELRSASADLRFSQSRLALGRGEKATIDVLATHPDHLDASRLPLWSGYVRVNGTDGTSLSLPYQGLAGSLRGHRVIGPGAASIARGGDQGLRPVPAHAGFRIPRRGPGDPARYTITAAAAGVLPAIVFEPLLGSRLVQLHVAPVSANGTTARPVGQVKGSPAEYVPRGRQSRPWDGQLDNATYVPAGEYRILVRMLRLYGDENDPKHWDESATQPFAIRYA</sequence>
<gene>
    <name evidence="15" type="ORF">MAM_04599</name>
</gene>
<evidence type="ECO:0000256" key="4">
    <source>
        <dbReference type="ARBA" id="ARBA00022670"/>
    </source>
</evidence>
<dbReference type="SUPFAM" id="SSF52025">
    <property type="entry name" value="PA domain"/>
    <property type="match status" value="1"/>
</dbReference>
<feature type="active site" description="Charge relay system" evidence="8 9">
    <location>
        <position position="150"/>
    </location>
</feature>
<reference evidence="15 16" key="1">
    <citation type="journal article" date="2014" name="Proc. Natl. Acad. Sci. U.S.A.">
        <title>Trajectory and genomic determinants of fungal-pathogen speciation and host adaptation.</title>
        <authorList>
            <person name="Hu X."/>
            <person name="Xiao G."/>
            <person name="Zheng P."/>
            <person name="Shang Y."/>
            <person name="Su Y."/>
            <person name="Zhang X."/>
            <person name="Liu X."/>
            <person name="Zhan S."/>
            <person name="St Leger R.J."/>
            <person name="Wang C."/>
        </authorList>
    </citation>
    <scope>NUCLEOTIDE SEQUENCE [LARGE SCALE GENOMIC DNA]</scope>
    <source>
        <strain evidence="15 16">ARSEF 1941</strain>
    </source>
</reference>
<dbReference type="SUPFAM" id="SSF52743">
    <property type="entry name" value="Subtilisin-like"/>
    <property type="match status" value="1"/>
</dbReference>
<evidence type="ECO:0000256" key="1">
    <source>
        <dbReference type="ARBA" id="ARBA00011073"/>
    </source>
</evidence>
<accession>A0A0B2WVC5</accession>
<dbReference type="InterPro" id="IPR000209">
    <property type="entry name" value="Peptidase_S8/S53_dom"/>
</dbReference>
<dbReference type="STRING" id="1081103.A0A0B2WVC5"/>
<feature type="domain" description="C5a peptidase/Subtilisin-like protease SBT2-like Fn3-like" evidence="14">
    <location>
        <begin position="552"/>
        <end position="664"/>
    </location>
</feature>
<dbReference type="Pfam" id="PF02225">
    <property type="entry name" value="PA"/>
    <property type="match status" value="1"/>
</dbReference>
<evidence type="ECO:0000313" key="16">
    <source>
        <dbReference type="Proteomes" id="UP000030816"/>
    </source>
</evidence>
<name>A0A0B2WVC5_METAS</name>
<dbReference type="InterPro" id="IPR003137">
    <property type="entry name" value="PA_domain"/>
</dbReference>
<keyword evidence="7 9" id="KW-0720">Serine protease</keyword>
<dbReference type="PANTHER" id="PTHR43806">
    <property type="entry name" value="PEPTIDASE S8"/>
    <property type="match status" value="1"/>
</dbReference>
<dbReference type="Proteomes" id="UP000030816">
    <property type="component" value="Unassembled WGS sequence"/>
</dbReference>
<evidence type="ECO:0000256" key="10">
    <source>
        <dbReference type="RuleBase" id="RU003355"/>
    </source>
</evidence>
<dbReference type="OrthoDB" id="10256524at2759"/>
<proteinExistence type="inferred from homology"/>
<dbReference type="GO" id="GO:0016020">
    <property type="term" value="C:membrane"/>
    <property type="evidence" value="ECO:0007669"/>
    <property type="project" value="InterPro"/>
</dbReference>
<keyword evidence="16" id="KW-1185">Reference proteome</keyword>
<evidence type="ECO:0000256" key="5">
    <source>
        <dbReference type="ARBA" id="ARBA00022729"/>
    </source>
</evidence>
<evidence type="ECO:0000256" key="9">
    <source>
        <dbReference type="PROSITE-ProRule" id="PRU01240"/>
    </source>
</evidence>
<dbReference type="InterPro" id="IPR050131">
    <property type="entry name" value="Peptidase_S8_subtilisin-like"/>
</dbReference>
<keyword evidence="5" id="KW-0732">Signal</keyword>